<dbReference type="HOGENOM" id="CLU_2462383_0_0_9"/>
<gene>
    <name evidence="2" type="ORF">HMPREF0077_0954</name>
</gene>
<accession>C2CHJ4</accession>
<proteinExistence type="predicted"/>
<comment type="caution">
    <text evidence="2">The sequence shown here is derived from an EMBL/GenBank/DDBJ whole genome shotgun (WGS) entry which is preliminary data.</text>
</comment>
<evidence type="ECO:0000313" key="3">
    <source>
        <dbReference type="Proteomes" id="UP000003744"/>
    </source>
</evidence>
<keyword evidence="1" id="KW-0812">Transmembrane</keyword>
<dbReference type="EMBL" id="ACGC01000049">
    <property type="protein sequence ID" value="EEI82949.1"/>
    <property type="molecule type" value="Genomic_DNA"/>
</dbReference>
<protein>
    <submittedName>
        <fullName evidence="2">Uncharacterized protein</fullName>
    </submittedName>
</protein>
<evidence type="ECO:0000256" key="1">
    <source>
        <dbReference type="SAM" id="Phobius"/>
    </source>
</evidence>
<sequence>MSSNKEGGDYGMIFIILGVLLLLLIFIMRYIKKEGKWSEYKPFKECYGVSDWYRKNENTWERERFDYIVSIVVSTITSVITTIYLLKK</sequence>
<name>C2CHJ4_9FIRM</name>
<evidence type="ECO:0000313" key="2">
    <source>
        <dbReference type="EMBL" id="EEI82949.1"/>
    </source>
</evidence>
<dbReference type="Proteomes" id="UP000003744">
    <property type="component" value="Unassembled WGS sequence"/>
</dbReference>
<reference evidence="2 3" key="1">
    <citation type="submission" date="2009-01" db="EMBL/GenBank/DDBJ databases">
        <authorList>
            <person name="Qin X."/>
            <person name="Bachman B."/>
            <person name="Battles P."/>
            <person name="Bell A."/>
            <person name="Bess C."/>
            <person name="Bickham C."/>
            <person name="Chaboub L."/>
            <person name="Chen D."/>
            <person name="Coyle M."/>
            <person name="Deiros D.R."/>
            <person name="Dinh H."/>
            <person name="Forbes L."/>
            <person name="Fowler G."/>
            <person name="Francisco L."/>
            <person name="Fu Q."/>
            <person name="Gubbala S."/>
            <person name="Hale W."/>
            <person name="Han Y."/>
            <person name="Hemphill L."/>
            <person name="Highlander S.K."/>
            <person name="Hirani K."/>
            <person name="Hogues M."/>
            <person name="Jackson L."/>
            <person name="Jakkamsetti A."/>
            <person name="Javaid M."/>
            <person name="Jiang H."/>
            <person name="Korchina V."/>
            <person name="Kovar C."/>
            <person name="Lara F."/>
            <person name="Lee S."/>
            <person name="Mata R."/>
            <person name="Mathew T."/>
            <person name="Moen C."/>
            <person name="Morales K."/>
            <person name="Munidasa M."/>
            <person name="Nazareth L."/>
            <person name="Ngo R."/>
            <person name="Nguyen L."/>
            <person name="Okwuonu G."/>
            <person name="Ongeri F."/>
            <person name="Patil S."/>
            <person name="Petrosino J."/>
            <person name="Pham C."/>
            <person name="Pham P."/>
            <person name="Pu L.-L."/>
            <person name="Puazo M."/>
            <person name="Raj R."/>
            <person name="Reid J."/>
            <person name="Rouhana J."/>
            <person name="Saada N."/>
            <person name="Shang Y."/>
            <person name="Simmons D."/>
            <person name="Thornton R."/>
            <person name="Warren J."/>
            <person name="Weissenberger G."/>
            <person name="Zhang J."/>
            <person name="Zhang L."/>
            <person name="Zhou C."/>
            <person name="Zhu D."/>
            <person name="Muzny D."/>
            <person name="Worley K."/>
            <person name="Gibbs R."/>
        </authorList>
    </citation>
    <scope>NUCLEOTIDE SEQUENCE [LARGE SCALE GENOMIC DNA]</scope>
    <source>
        <strain evidence="2 3">ATCC 35098</strain>
    </source>
</reference>
<keyword evidence="1" id="KW-1133">Transmembrane helix</keyword>
<keyword evidence="1" id="KW-0472">Membrane</keyword>
<feature type="transmembrane region" description="Helical" evidence="1">
    <location>
        <begin position="65"/>
        <end position="86"/>
    </location>
</feature>
<feature type="transmembrane region" description="Helical" evidence="1">
    <location>
        <begin position="12"/>
        <end position="31"/>
    </location>
</feature>
<organism evidence="2 3">
    <name type="scientific">Anaerococcus tetradius ATCC 35098</name>
    <dbReference type="NCBI Taxonomy" id="525255"/>
    <lineage>
        <taxon>Bacteria</taxon>
        <taxon>Bacillati</taxon>
        <taxon>Bacillota</taxon>
        <taxon>Tissierellia</taxon>
        <taxon>Tissierellales</taxon>
        <taxon>Peptoniphilaceae</taxon>
        <taxon>Anaerococcus</taxon>
    </lineage>
</organism>
<dbReference type="AlphaFoldDB" id="C2CHJ4"/>